<feature type="non-terminal residue" evidence="5">
    <location>
        <position position="33"/>
    </location>
</feature>
<dbReference type="AlphaFoldDB" id="A0A381U1V6"/>
<keyword evidence="1" id="KW-0479">Metal-binding</keyword>
<dbReference type="InterPro" id="IPR029017">
    <property type="entry name" value="Enolase-like_N"/>
</dbReference>
<evidence type="ECO:0000256" key="3">
    <source>
        <dbReference type="ARBA" id="ARBA00023239"/>
    </source>
</evidence>
<dbReference type="Pfam" id="PF21508">
    <property type="entry name" value="MenC_N"/>
    <property type="match status" value="1"/>
</dbReference>
<proteinExistence type="predicted"/>
<dbReference type="EMBL" id="UINC01005582">
    <property type="protein sequence ID" value="SVA22226.1"/>
    <property type="molecule type" value="Genomic_DNA"/>
</dbReference>
<dbReference type="InterPro" id="IPR041338">
    <property type="entry name" value="OSBS_N"/>
</dbReference>
<reference evidence="5" key="1">
    <citation type="submission" date="2018-05" db="EMBL/GenBank/DDBJ databases">
        <authorList>
            <person name="Lanie J.A."/>
            <person name="Ng W.-L."/>
            <person name="Kazmierczak K.M."/>
            <person name="Andrzejewski T.M."/>
            <person name="Davidsen T.M."/>
            <person name="Wayne K.J."/>
            <person name="Tettelin H."/>
            <person name="Glass J.I."/>
            <person name="Rusch D."/>
            <person name="Podicherti R."/>
            <person name="Tsui H.-C.T."/>
            <person name="Winkler M.E."/>
        </authorList>
    </citation>
    <scope>NUCLEOTIDE SEQUENCE</scope>
</reference>
<sequence length="33" mass="3655">MKTRDIWIITLIDKEKTGIGECAPLPGLSLDNI</sequence>
<gene>
    <name evidence="5" type="ORF">METZ01_LOCUS75080</name>
</gene>
<dbReference type="GO" id="GO:0016829">
    <property type="term" value="F:lyase activity"/>
    <property type="evidence" value="ECO:0007669"/>
    <property type="project" value="UniProtKB-KW"/>
</dbReference>
<evidence type="ECO:0000313" key="5">
    <source>
        <dbReference type="EMBL" id="SVA22226.1"/>
    </source>
</evidence>
<keyword evidence="3" id="KW-0456">Lyase</keyword>
<evidence type="ECO:0000259" key="4">
    <source>
        <dbReference type="Pfam" id="PF21508"/>
    </source>
</evidence>
<name>A0A381U1V6_9ZZZZ</name>
<dbReference type="Gene3D" id="3.30.390.10">
    <property type="entry name" value="Enolase-like, N-terminal domain"/>
    <property type="match status" value="1"/>
</dbReference>
<accession>A0A381U1V6</accession>
<evidence type="ECO:0000256" key="1">
    <source>
        <dbReference type="ARBA" id="ARBA00022723"/>
    </source>
</evidence>
<protein>
    <recommendedName>
        <fullName evidence="4">OSBS enolase-like N-terminal domain-containing protein</fullName>
    </recommendedName>
</protein>
<organism evidence="5">
    <name type="scientific">marine metagenome</name>
    <dbReference type="NCBI Taxonomy" id="408172"/>
    <lineage>
        <taxon>unclassified sequences</taxon>
        <taxon>metagenomes</taxon>
        <taxon>ecological metagenomes</taxon>
    </lineage>
</organism>
<dbReference type="GO" id="GO:0046872">
    <property type="term" value="F:metal ion binding"/>
    <property type="evidence" value="ECO:0007669"/>
    <property type="project" value="UniProtKB-KW"/>
</dbReference>
<evidence type="ECO:0000256" key="2">
    <source>
        <dbReference type="ARBA" id="ARBA00022842"/>
    </source>
</evidence>
<dbReference type="SUPFAM" id="SSF54826">
    <property type="entry name" value="Enolase N-terminal domain-like"/>
    <property type="match status" value="1"/>
</dbReference>
<feature type="domain" description="OSBS enolase-like N-terminal" evidence="4">
    <location>
        <begin position="1"/>
        <end position="31"/>
    </location>
</feature>
<keyword evidence="2" id="KW-0460">Magnesium</keyword>